<feature type="transmembrane region" description="Helical" evidence="4">
    <location>
        <begin position="407"/>
        <end position="425"/>
    </location>
</feature>
<reference evidence="8" key="1">
    <citation type="submission" date="2025-08" db="UniProtKB">
        <authorList>
            <consortium name="RefSeq"/>
        </authorList>
    </citation>
    <scope>IDENTIFICATION</scope>
    <source>
        <tissue evidence="8">Gonad</tissue>
    </source>
</reference>
<accession>A0A6P4Z6N2</accession>
<dbReference type="InterPro" id="IPR007110">
    <property type="entry name" value="Ig-like_dom"/>
</dbReference>
<keyword evidence="4" id="KW-0812">Transmembrane</keyword>
<dbReference type="KEGG" id="bbel:109471787"/>
<dbReference type="InterPro" id="IPR003961">
    <property type="entry name" value="FN3_dom"/>
</dbReference>
<name>A0A6P4Z6N2_BRABE</name>
<evidence type="ECO:0000256" key="1">
    <source>
        <dbReference type="ARBA" id="ARBA00022737"/>
    </source>
</evidence>
<keyword evidence="7" id="KW-1185">Reference proteome</keyword>
<evidence type="ECO:0000256" key="4">
    <source>
        <dbReference type="SAM" id="Phobius"/>
    </source>
</evidence>
<dbReference type="Pfam" id="PF00041">
    <property type="entry name" value="fn3"/>
    <property type="match status" value="1"/>
</dbReference>
<dbReference type="InterPro" id="IPR036179">
    <property type="entry name" value="Ig-like_dom_sf"/>
</dbReference>
<dbReference type="InterPro" id="IPR003598">
    <property type="entry name" value="Ig_sub2"/>
</dbReference>
<dbReference type="GO" id="GO:0007420">
    <property type="term" value="P:brain development"/>
    <property type="evidence" value="ECO:0007669"/>
    <property type="project" value="TreeGrafter"/>
</dbReference>
<dbReference type="GeneID" id="109471787"/>
<keyword evidence="2" id="KW-1015">Disulfide bond</keyword>
<dbReference type="Proteomes" id="UP000515135">
    <property type="component" value="Unplaced"/>
</dbReference>
<dbReference type="AlphaFoldDB" id="A0A6P4Z6N2"/>
<evidence type="ECO:0000313" key="8">
    <source>
        <dbReference type="RefSeq" id="XP_019626702.1"/>
    </source>
</evidence>
<dbReference type="SUPFAM" id="SSF49265">
    <property type="entry name" value="Fibronectin type III"/>
    <property type="match status" value="1"/>
</dbReference>
<dbReference type="PROSITE" id="PS50835">
    <property type="entry name" value="IG_LIKE"/>
    <property type="match status" value="2"/>
</dbReference>
<dbReference type="InterPro" id="IPR036116">
    <property type="entry name" value="FN3_sf"/>
</dbReference>
<sequence>MWISVILAITCTGLGTTGAPLHPAQVIAPKLTIEPTDVVINPSSGITSVSFQCRATGDPVPQYLWFKEYVDLDTMNRQPPFQTSGGTLTIPVPTATDQGRYWCQAYNEYGRVVSIGANLTFAFVDNFDSGPRPVVTTTSGNGTLLQCMQPNAYPSLVYHWIEAGQTSFIAHTVRRYASQKNGDYYFANVSPDDNGLYQCGVKINLNTALTEPAATGGFNEFSPETQLTVNAATPTKVRAASLASWRSESVQVGESLQFLIRCCRVWGSSPQLQAALFDFPHRSRLQLSAVLATFALARFRATQDLLGMSAPGGRDSLGAPGKVSNLKLVEKGDNSATLSWSEPPTKAELTGYQIQYYPTDNPDNVQYMDVRAKTVDGIYGPYSDPLVNGKIGPVDTGRATGGGGVPLVVWLLPLLLLLIPLLLLYETKYVIG</sequence>
<dbReference type="SMART" id="SM00408">
    <property type="entry name" value="IGc2"/>
    <property type="match status" value="1"/>
</dbReference>
<dbReference type="FunFam" id="2.60.40.10:FF:000064">
    <property type="entry name" value="Contactin 1"/>
    <property type="match status" value="1"/>
</dbReference>
<dbReference type="OrthoDB" id="3666223at2759"/>
<dbReference type="InterPro" id="IPR003599">
    <property type="entry name" value="Ig_sub"/>
</dbReference>
<feature type="domain" description="Ig-like" evidence="6">
    <location>
        <begin position="29"/>
        <end position="114"/>
    </location>
</feature>
<organism evidence="7 8">
    <name type="scientific">Branchiostoma belcheri</name>
    <name type="common">Amphioxus</name>
    <dbReference type="NCBI Taxonomy" id="7741"/>
    <lineage>
        <taxon>Eukaryota</taxon>
        <taxon>Metazoa</taxon>
        <taxon>Chordata</taxon>
        <taxon>Cephalochordata</taxon>
        <taxon>Leptocardii</taxon>
        <taxon>Amphioxiformes</taxon>
        <taxon>Branchiostomatidae</taxon>
        <taxon>Branchiostoma</taxon>
    </lineage>
</organism>
<keyword evidence="4" id="KW-0472">Membrane</keyword>
<keyword evidence="3" id="KW-0393">Immunoglobulin domain</keyword>
<proteinExistence type="predicted"/>
<keyword evidence="4" id="KW-1133">Transmembrane helix</keyword>
<dbReference type="Gene3D" id="2.60.40.10">
    <property type="entry name" value="Immunoglobulins"/>
    <property type="match status" value="3"/>
</dbReference>
<dbReference type="Pfam" id="PF13927">
    <property type="entry name" value="Ig_3"/>
    <property type="match status" value="1"/>
</dbReference>
<feature type="chain" id="PRO_5028085145" evidence="5">
    <location>
        <begin position="19"/>
        <end position="432"/>
    </location>
</feature>
<dbReference type="GO" id="GO:0030424">
    <property type="term" value="C:axon"/>
    <property type="evidence" value="ECO:0007669"/>
    <property type="project" value="TreeGrafter"/>
</dbReference>
<feature type="signal peptide" evidence="5">
    <location>
        <begin position="1"/>
        <end position="18"/>
    </location>
</feature>
<feature type="domain" description="Ig-like" evidence="6">
    <location>
        <begin position="131"/>
        <end position="210"/>
    </location>
</feature>
<evidence type="ECO:0000313" key="7">
    <source>
        <dbReference type="Proteomes" id="UP000515135"/>
    </source>
</evidence>
<protein>
    <submittedName>
        <fullName evidence="8">Contactin-5-like</fullName>
    </submittedName>
</protein>
<evidence type="ECO:0000256" key="2">
    <source>
        <dbReference type="ARBA" id="ARBA00023157"/>
    </source>
</evidence>
<dbReference type="RefSeq" id="XP_019626702.1">
    <property type="nucleotide sequence ID" value="XM_019771143.1"/>
</dbReference>
<dbReference type="InterPro" id="IPR013783">
    <property type="entry name" value="Ig-like_fold"/>
</dbReference>
<evidence type="ECO:0000256" key="3">
    <source>
        <dbReference type="ARBA" id="ARBA00023319"/>
    </source>
</evidence>
<dbReference type="PANTHER" id="PTHR44170">
    <property type="entry name" value="PROTEIN SIDEKICK"/>
    <property type="match status" value="1"/>
</dbReference>
<dbReference type="SMART" id="SM00409">
    <property type="entry name" value="IG"/>
    <property type="match status" value="2"/>
</dbReference>
<evidence type="ECO:0000259" key="6">
    <source>
        <dbReference type="PROSITE" id="PS50835"/>
    </source>
</evidence>
<dbReference type="GO" id="GO:0007411">
    <property type="term" value="P:axon guidance"/>
    <property type="evidence" value="ECO:0007669"/>
    <property type="project" value="TreeGrafter"/>
</dbReference>
<dbReference type="GO" id="GO:0098632">
    <property type="term" value="F:cell-cell adhesion mediator activity"/>
    <property type="evidence" value="ECO:0007669"/>
    <property type="project" value="TreeGrafter"/>
</dbReference>
<evidence type="ECO:0000256" key="5">
    <source>
        <dbReference type="SAM" id="SignalP"/>
    </source>
</evidence>
<keyword evidence="1" id="KW-0677">Repeat</keyword>
<dbReference type="CDD" id="cd00063">
    <property type="entry name" value="FN3"/>
    <property type="match status" value="1"/>
</dbReference>
<dbReference type="GO" id="GO:0005886">
    <property type="term" value="C:plasma membrane"/>
    <property type="evidence" value="ECO:0007669"/>
    <property type="project" value="TreeGrafter"/>
</dbReference>
<gene>
    <name evidence="8" type="primary">LOC109471787</name>
</gene>
<dbReference type="SUPFAM" id="SSF48726">
    <property type="entry name" value="Immunoglobulin"/>
    <property type="match status" value="2"/>
</dbReference>
<keyword evidence="5" id="KW-0732">Signal</keyword>
<dbReference type="PANTHER" id="PTHR44170:SF58">
    <property type="entry name" value="PROTEIN TURTLE HOMOLOG A-LIKE ISOFORM X1"/>
    <property type="match status" value="1"/>
</dbReference>